<keyword evidence="2" id="KW-0812">Transmembrane</keyword>
<feature type="transmembrane region" description="Helical" evidence="2">
    <location>
        <begin position="12"/>
        <end position="38"/>
    </location>
</feature>
<comment type="caution">
    <text evidence="3">The sequence shown here is derived from an EMBL/GenBank/DDBJ whole genome shotgun (WGS) entry which is preliminary data.</text>
</comment>
<dbReference type="EMBL" id="VUJU01005459">
    <property type="protein sequence ID" value="KAF0751158.1"/>
    <property type="molecule type" value="Genomic_DNA"/>
</dbReference>
<feature type="region of interest" description="Disordered" evidence="1">
    <location>
        <begin position="47"/>
        <end position="68"/>
    </location>
</feature>
<evidence type="ECO:0000313" key="4">
    <source>
        <dbReference type="Proteomes" id="UP000478052"/>
    </source>
</evidence>
<dbReference type="Proteomes" id="UP000478052">
    <property type="component" value="Unassembled WGS sequence"/>
</dbReference>
<keyword evidence="2" id="KW-1133">Transmembrane helix</keyword>
<proteinExistence type="predicted"/>
<dbReference type="OrthoDB" id="6615418at2759"/>
<keyword evidence="4" id="KW-1185">Reference proteome</keyword>
<name>A0A6G0Y8X9_APHCR</name>
<gene>
    <name evidence="3" type="ORF">FWK35_00023685</name>
</gene>
<keyword evidence="2" id="KW-0472">Membrane</keyword>
<feature type="transmembrane region" description="Helical" evidence="2">
    <location>
        <begin position="129"/>
        <end position="149"/>
    </location>
</feature>
<organism evidence="3 4">
    <name type="scientific">Aphis craccivora</name>
    <name type="common">Cowpea aphid</name>
    <dbReference type="NCBI Taxonomy" id="307492"/>
    <lineage>
        <taxon>Eukaryota</taxon>
        <taxon>Metazoa</taxon>
        <taxon>Ecdysozoa</taxon>
        <taxon>Arthropoda</taxon>
        <taxon>Hexapoda</taxon>
        <taxon>Insecta</taxon>
        <taxon>Pterygota</taxon>
        <taxon>Neoptera</taxon>
        <taxon>Paraneoptera</taxon>
        <taxon>Hemiptera</taxon>
        <taxon>Sternorrhyncha</taxon>
        <taxon>Aphidomorpha</taxon>
        <taxon>Aphidoidea</taxon>
        <taxon>Aphididae</taxon>
        <taxon>Aphidini</taxon>
        <taxon>Aphis</taxon>
        <taxon>Aphis</taxon>
    </lineage>
</organism>
<evidence type="ECO:0000256" key="2">
    <source>
        <dbReference type="SAM" id="Phobius"/>
    </source>
</evidence>
<evidence type="ECO:0000256" key="1">
    <source>
        <dbReference type="SAM" id="MobiDB-lite"/>
    </source>
</evidence>
<protein>
    <submittedName>
        <fullName evidence="3">Uncharacterized protein</fullName>
    </submittedName>
</protein>
<sequence>MLHWVQGDMRIAVVAVLCVAIFGSLPAIVAVPVVTITIDKTSSIAGPIFRTQPAPQPESRYPDNPTAVVETDCDATDLPQQLQPSTQPPNDANLPQEEIHSACTNKSETDDASCAQYNNKDGEDFENDYIMFFSWIPIIFLLMIVLFAYSDLKFFCSSRMKTDSVETLCLQSSNSRYT</sequence>
<reference evidence="3 4" key="1">
    <citation type="submission" date="2019-08" db="EMBL/GenBank/DDBJ databases">
        <title>Whole genome of Aphis craccivora.</title>
        <authorList>
            <person name="Voronova N.V."/>
            <person name="Shulinski R.S."/>
            <person name="Bandarenka Y.V."/>
            <person name="Zhorov D.G."/>
            <person name="Warner D."/>
        </authorList>
    </citation>
    <scope>NUCLEOTIDE SEQUENCE [LARGE SCALE GENOMIC DNA]</scope>
    <source>
        <strain evidence="3">180601</strain>
        <tissue evidence="3">Whole Body</tissue>
    </source>
</reference>
<evidence type="ECO:0000313" key="3">
    <source>
        <dbReference type="EMBL" id="KAF0751158.1"/>
    </source>
</evidence>
<accession>A0A6G0Y8X9</accession>
<dbReference type="AlphaFoldDB" id="A0A6G0Y8X9"/>